<dbReference type="Proteomes" id="UP000321577">
    <property type="component" value="Unassembled WGS sequence"/>
</dbReference>
<accession>A0A512M4A7</accession>
<protein>
    <submittedName>
        <fullName evidence="3">Uncharacterized protein</fullName>
    </submittedName>
</protein>
<evidence type="ECO:0000313" key="3">
    <source>
        <dbReference type="EMBL" id="GEP41576.1"/>
    </source>
</evidence>
<dbReference type="AlphaFoldDB" id="A0A512M4A7"/>
<feature type="region of interest" description="Disordered" evidence="1">
    <location>
        <begin position="73"/>
        <end position="98"/>
    </location>
</feature>
<dbReference type="RefSeq" id="WP_146849036.1">
    <property type="nucleotide sequence ID" value="NZ_BKAG01000004.1"/>
</dbReference>
<gene>
    <name evidence="3" type="ORF">BGE01nite_08670</name>
</gene>
<feature type="transmembrane region" description="Helical" evidence="2">
    <location>
        <begin position="108"/>
        <end position="128"/>
    </location>
</feature>
<evidence type="ECO:0000256" key="2">
    <source>
        <dbReference type="SAM" id="Phobius"/>
    </source>
</evidence>
<keyword evidence="2" id="KW-1133">Transmembrane helix</keyword>
<dbReference type="OrthoDB" id="9855814at2"/>
<organism evidence="3 4">
    <name type="scientific">Brevifollis gellanilyticus</name>
    <dbReference type="NCBI Taxonomy" id="748831"/>
    <lineage>
        <taxon>Bacteria</taxon>
        <taxon>Pseudomonadati</taxon>
        <taxon>Verrucomicrobiota</taxon>
        <taxon>Verrucomicrobiia</taxon>
        <taxon>Verrucomicrobiales</taxon>
        <taxon>Verrucomicrobiaceae</taxon>
    </lineage>
</organism>
<proteinExistence type="predicted"/>
<reference evidence="3 4" key="1">
    <citation type="submission" date="2019-07" db="EMBL/GenBank/DDBJ databases">
        <title>Whole genome shotgun sequence of Brevifollis gellanilyticus NBRC 108608.</title>
        <authorList>
            <person name="Hosoyama A."/>
            <person name="Uohara A."/>
            <person name="Ohji S."/>
            <person name="Ichikawa N."/>
        </authorList>
    </citation>
    <scope>NUCLEOTIDE SEQUENCE [LARGE SCALE GENOMIC DNA]</scope>
    <source>
        <strain evidence="3 4">NBRC 108608</strain>
    </source>
</reference>
<dbReference type="EMBL" id="BKAG01000004">
    <property type="protein sequence ID" value="GEP41576.1"/>
    <property type="molecule type" value="Genomic_DNA"/>
</dbReference>
<feature type="compositionally biased region" description="Polar residues" evidence="1">
    <location>
        <begin position="82"/>
        <end position="98"/>
    </location>
</feature>
<sequence length="512" mass="53395">MPLKADSAEFADLLDRWLNDTATTEEAELFWRCVTESRECAVAFGAAARFEGLLADTVKALDVEAEARRVLSVPARRPGSDPITTSHSQPLTSRSAARQVAGQQQLPVRAFAMAAAVILLGLVTAMLWPDAVDTPKVSKTAPNATAPVKPADMLTAPPASTSQAPDAVSVPVSPVSMAAQEPRQAGGPEFVEVPLTTRLDGFWLRGVTLDNVPLGQAMSVLRQLLVEADYRKSLPLDQLQVAVPAGALSRRVTFHSDSIPYLKAVSAVAALAGCEVELADLSITLQLMPGTFPQVAEKRVLADVLAGAVLADGTPMASDAASLTALWNDAARLGIAVAQDGTAQVSRGQMEALTLMAASRNQKDDVELAGFAVYVVPDGQLPQSGVLTPEQTEQLRQSLIDQGIQPVAVIMPDLNPPENTRPLIAATVHGDEVTYSAANAPGVSQTMPIASQESPAGLVLTGRNITLASNAQASGFTAGTTGAVNNITGTLVMLPTKVSSTQVISPGNTSPP</sequence>
<name>A0A512M4A7_9BACT</name>
<evidence type="ECO:0000256" key="1">
    <source>
        <dbReference type="SAM" id="MobiDB-lite"/>
    </source>
</evidence>
<keyword evidence="4" id="KW-1185">Reference proteome</keyword>
<evidence type="ECO:0000313" key="4">
    <source>
        <dbReference type="Proteomes" id="UP000321577"/>
    </source>
</evidence>
<keyword evidence="2" id="KW-0472">Membrane</keyword>
<comment type="caution">
    <text evidence="3">The sequence shown here is derived from an EMBL/GenBank/DDBJ whole genome shotgun (WGS) entry which is preliminary data.</text>
</comment>
<keyword evidence="2" id="KW-0812">Transmembrane</keyword>